<dbReference type="AlphaFoldDB" id="A0A4P7C0B6"/>
<dbReference type="PANTHER" id="PTHR19328">
    <property type="entry name" value="HEDGEHOG-INTERACTING PROTEIN"/>
    <property type="match status" value="1"/>
</dbReference>
<dbReference type="Proteomes" id="UP000294325">
    <property type="component" value="Chromosome"/>
</dbReference>
<feature type="domain" description="Pyrroloquinoline quinone-dependent pyranose dehydrogenase beta-propeller" evidence="1">
    <location>
        <begin position="51"/>
        <end position="384"/>
    </location>
</feature>
<dbReference type="SUPFAM" id="SSF50952">
    <property type="entry name" value="Soluble quinoprotein glucose dehydrogenase"/>
    <property type="match status" value="1"/>
</dbReference>
<dbReference type="Pfam" id="PF22807">
    <property type="entry name" value="TrAA12"/>
    <property type="match status" value="1"/>
</dbReference>
<protein>
    <submittedName>
        <fullName evidence="2">Sorbosone dehydrogenase family protein</fullName>
    </submittedName>
</protein>
<organism evidence="2 3">
    <name type="scientific">Nitrosococcus wardiae</name>
    <dbReference type="NCBI Taxonomy" id="1814290"/>
    <lineage>
        <taxon>Bacteria</taxon>
        <taxon>Pseudomonadati</taxon>
        <taxon>Pseudomonadota</taxon>
        <taxon>Gammaproteobacteria</taxon>
        <taxon>Chromatiales</taxon>
        <taxon>Chromatiaceae</taxon>
        <taxon>Nitrosococcus</taxon>
    </lineage>
</organism>
<dbReference type="InterPro" id="IPR011041">
    <property type="entry name" value="Quinoprot_gluc/sorb_DH_b-prop"/>
</dbReference>
<dbReference type="InterPro" id="IPR011042">
    <property type="entry name" value="6-blade_b-propeller_TolB-like"/>
</dbReference>
<evidence type="ECO:0000259" key="1">
    <source>
        <dbReference type="Pfam" id="PF22807"/>
    </source>
</evidence>
<dbReference type="KEGG" id="nwr:E3U44_06280"/>
<dbReference type="EMBL" id="CP038033">
    <property type="protein sequence ID" value="QBQ54156.1"/>
    <property type="molecule type" value="Genomic_DNA"/>
</dbReference>
<evidence type="ECO:0000313" key="3">
    <source>
        <dbReference type="Proteomes" id="UP000294325"/>
    </source>
</evidence>
<dbReference type="InterPro" id="IPR054539">
    <property type="entry name" value="Beta-prop_PDH"/>
</dbReference>
<dbReference type="Gene3D" id="2.120.10.30">
    <property type="entry name" value="TolB, C-terminal domain"/>
    <property type="match status" value="1"/>
</dbReference>
<proteinExistence type="predicted"/>
<gene>
    <name evidence="2" type="ORF">E3U44_06280</name>
</gene>
<sequence length="402" mass="45016">MKVFLRVLAYLLLAGIILWLLLPERFAVNVPIRLFGWGKPSIELLRDRLHLPDGFLIEIYARDLSGARMLRFTPQGDLLVSLPDAGDIVLLEHDTNKDHQPDGRHTLLTDLYRPHGIDLHEGWLYVAETDAVGRIRFDAAGRTVRGKYQRIAQLPSGGGHWTRTLGFGPDGWLYVSVGSSCNACEEADPRRAALLRFPPEGGQGEIFATGLRNTVGFDWHPRTHKLYGTDNGRDLLGDNFPPDELNLIEQGKFYGWPYANGDKVPDPTFGPSHQKDIERSIAPVYHFAAHTAPLGITFLRGEQFPLVYQGSALVALHGSWNRTQKQGYEVISLHFNKAGEITERKFITGFEVNEEVIGRPVDVAEGPDGAIYISDDFTGSIYRIIYKGKVAQLNRLKQSIHN</sequence>
<keyword evidence="3" id="KW-1185">Reference proteome</keyword>
<reference evidence="2 3" key="1">
    <citation type="submission" date="2019-03" db="EMBL/GenBank/DDBJ databases">
        <title>The genome sequence of Nitrosococcus wardiae strain D1FHST reveals the archetypal metabolic capacity of ammonia-oxidizing Gammaproteobacteria.</title>
        <authorList>
            <person name="Wang L."/>
            <person name="Lim C.K."/>
            <person name="Hanson T.E."/>
            <person name="Dang H."/>
            <person name="Klotz M.G."/>
        </authorList>
    </citation>
    <scope>NUCLEOTIDE SEQUENCE [LARGE SCALE GENOMIC DNA]</scope>
    <source>
        <strain evidence="2 3">D1FHS</strain>
    </source>
</reference>
<name>A0A4P7C0B6_9GAMM</name>
<dbReference type="RefSeq" id="WP_134357229.1">
    <property type="nucleotide sequence ID" value="NZ_CP038033.1"/>
</dbReference>
<dbReference type="OrthoDB" id="9770043at2"/>
<dbReference type="PANTHER" id="PTHR19328:SF53">
    <property type="entry name" value="MEMBRANE PROTEIN"/>
    <property type="match status" value="1"/>
</dbReference>
<evidence type="ECO:0000313" key="2">
    <source>
        <dbReference type="EMBL" id="QBQ54156.1"/>
    </source>
</evidence>
<accession>A0A4P7C0B6</accession>